<accession>A0A1H9SK22</accession>
<dbReference type="SUPFAM" id="SSF55073">
    <property type="entry name" value="Nucleotide cyclase"/>
    <property type="match status" value="1"/>
</dbReference>
<dbReference type="PANTHER" id="PTHR44757">
    <property type="entry name" value="DIGUANYLATE CYCLASE DGCP"/>
    <property type="match status" value="1"/>
</dbReference>
<dbReference type="InterPro" id="IPR043128">
    <property type="entry name" value="Rev_trsase/Diguanyl_cyclase"/>
</dbReference>
<evidence type="ECO:0000313" key="8">
    <source>
        <dbReference type="EMBL" id="SER85380.1"/>
    </source>
</evidence>
<evidence type="ECO:0000259" key="4">
    <source>
        <dbReference type="PROSITE" id="PS50112"/>
    </source>
</evidence>
<dbReference type="InterPro" id="IPR001610">
    <property type="entry name" value="PAC"/>
</dbReference>
<dbReference type="Proteomes" id="UP000186599">
    <property type="component" value="Unassembled WGS sequence"/>
</dbReference>
<dbReference type="PROSITE" id="PS50883">
    <property type="entry name" value="EAL"/>
    <property type="match status" value="1"/>
</dbReference>
<evidence type="ECO:0000259" key="5">
    <source>
        <dbReference type="PROSITE" id="PS50113"/>
    </source>
</evidence>
<dbReference type="NCBIfam" id="TIGR00254">
    <property type="entry name" value="GGDEF"/>
    <property type="match status" value="1"/>
</dbReference>
<reference evidence="10 11" key="1">
    <citation type="submission" date="2016-10" db="EMBL/GenBank/DDBJ databases">
        <authorList>
            <person name="de Groot N.N."/>
        </authorList>
    </citation>
    <scope>NUCLEOTIDE SEQUENCE [LARGE SCALE GENOMIC DNA]</scope>
    <source>
        <strain evidence="9 10">CGMCC 1.9095</strain>
        <strain evidence="8 11">DSM 22558</strain>
    </source>
</reference>
<dbReference type="InterPro" id="IPR052155">
    <property type="entry name" value="Biofilm_reg_signaling"/>
</dbReference>
<dbReference type="EC" id="3.1.4.52" evidence="1"/>
<feature type="domain" description="GGDEF" evidence="7">
    <location>
        <begin position="570"/>
        <end position="702"/>
    </location>
</feature>
<evidence type="ECO:0000313" key="11">
    <source>
        <dbReference type="Proteomes" id="UP000186904"/>
    </source>
</evidence>
<feature type="transmembrane region" description="Helical" evidence="3">
    <location>
        <begin position="148"/>
        <end position="169"/>
    </location>
</feature>
<dbReference type="CDD" id="cd01949">
    <property type="entry name" value="GGDEF"/>
    <property type="match status" value="1"/>
</dbReference>
<dbReference type="SMART" id="SM00091">
    <property type="entry name" value="PAS"/>
    <property type="match status" value="2"/>
</dbReference>
<keyword evidence="3" id="KW-0472">Membrane</keyword>
<evidence type="ECO:0000259" key="6">
    <source>
        <dbReference type="PROSITE" id="PS50883"/>
    </source>
</evidence>
<dbReference type="InterPro" id="IPR000700">
    <property type="entry name" value="PAS-assoc_C"/>
</dbReference>
<feature type="transmembrane region" description="Helical" evidence="3">
    <location>
        <begin position="122"/>
        <end position="142"/>
    </location>
</feature>
<feature type="domain" description="PAC" evidence="5">
    <location>
        <begin position="363"/>
        <end position="416"/>
    </location>
</feature>
<keyword evidence="3" id="KW-0812">Transmembrane</keyword>
<dbReference type="Gene3D" id="3.30.70.270">
    <property type="match status" value="1"/>
</dbReference>
<dbReference type="InterPro" id="IPR013767">
    <property type="entry name" value="PAS_fold"/>
</dbReference>
<dbReference type="AlphaFoldDB" id="A0A1H9SK22"/>
<gene>
    <name evidence="9" type="ORF">SAMN04487855_1739</name>
    <name evidence="8" type="ORF">SAMN05216589_1574</name>
</gene>
<dbReference type="PANTHER" id="PTHR44757:SF2">
    <property type="entry name" value="BIOFILM ARCHITECTURE MAINTENANCE PROTEIN MBAA"/>
    <property type="match status" value="1"/>
</dbReference>
<evidence type="ECO:0000256" key="2">
    <source>
        <dbReference type="ARBA" id="ARBA00022636"/>
    </source>
</evidence>
<dbReference type="InterPro" id="IPR000014">
    <property type="entry name" value="PAS"/>
</dbReference>
<dbReference type="InterPro" id="IPR000160">
    <property type="entry name" value="GGDEF_dom"/>
</dbReference>
<dbReference type="GO" id="GO:0006355">
    <property type="term" value="P:regulation of DNA-templated transcription"/>
    <property type="evidence" value="ECO:0007669"/>
    <property type="project" value="InterPro"/>
</dbReference>
<sequence>MGYAGVWFAKWIAVTWKRHDSRPDPAPWMRPSMTGSEKDLSTAAVRQQLRQLDLLFECARLPQWLVMLAACAVSLLIWQDGSQPLVLGWLMVICMLTLLRIRVARCYRHSSPEQRLRPRWSALFYLGNAFSGLAMGLVHILLVPVDTFAVQSAAYAVTTGVILCVSIIYAHRFSAFFSFALPSWLPPTLFLLLQDDPTSPYWGLMGTTLFCCMLLAAAFINRSARRSLQSDIHNEALLHRLNEAHQQAEALNIQLTGEIQHRRQAEQQLRNSHDALEHRVAQRTTELQQTQARLSMALEASALGLWDWDLRTDEVHHSHLQEIFGLPDTRLTMQGGLKPRVHPEDVERVRAALIAHFKHATPYCVEYRVKHQAGHWVWVEDNGRAVERDSARRALRMIGTRRDITSRRQHHEQERLAATVFEATSDGIFVLDPQRRILAVNQAFSVITGYAANDVVGKALTSASTNPDTLATYARMRTTLLSHDRWEGEVQEQRRSGERYLQWLQLTVVRNGAGDITHYVGFFADRTINRQTEEQLRYLANHDSLTQLANRGLFTRTLAEATGQARAHGTGLALLHIDLDRFKNINETLGHAQADALLRQVADRLSATLSDALILARLSADEFVVVQQDMPGSALEQLASRLLQILGEPIRLGDNDLIISASIGISLFPGEARNSLQLINQANQAMQHAKHLGGNGFQFYSAQLPTRSTDRLHLENDLRKALTDDQLQVHYQPKLHLASNSINSAEALVRWQHPTRGMLLPGEFIAIAEETGLILPLGEKVLRRACIQASQWLHTGSLAVRVAVNLSVQQLRQPHFAALVADILTDTGLPSHLLELELTESMLLEHSDSVADNLAALRQLGVELAVDDFGTGYSSLAYLKRFPIRCLKIDRAFICELDEQPGDTAIVRAIIAMAHSMHMSVVAEGVEQESQLAFLRSQGCDEVQGYLISKPLPTDAFTRLLQQQQSQADTPSQPSETLS</sequence>
<dbReference type="PROSITE" id="PS50112">
    <property type="entry name" value="PAS"/>
    <property type="match status" value="1"/>
</dbReference>
<feature type="transmembrane region" description="Helical" evidence="3">
    <location>
        <begin position="200"/>
        <end position="220"/>
    </location>
</feature>
<dbReference type="SMART" id="SM00086">
    <property type="entry name" value="PAC"/>
    <property type="match status" value="2"/>
</dbReference>
<feature type="transmembrane region" description="Helical" evidence="3">
    <location>
        <begin position="61"/>
        <end position="78"/>
    </location>
</feature>
<dbReference type="CDD" id="cd00130">
    <property type="entry name" value="PAS"/>
    <property type="match status" value="2"/>
</dbReference>
<dbReference type="OrthoDB" id="9804951at2"/>
<feature type="transmembrane region" description="Helical" evidence="3">
    <location>
        <begin position="84"/>
        <end position="101"/>
    </location>
</feature>
<dbReference type="Gene3D" id="3.20.20.450">
    <property type="entry name" value="EAL domain"/>
    <property type="match status" value="1"/>
</dbReference>
<keyword evidence="2" id="KW-0973">c-di-GMP</keyword>
<dbReference type="PROSITE" id="PS50887">
    <property type="entry name" value="GGDEF"/>
    <property type="match status" value="1"/>
</dbReference>
<feature type="domain" description="PAC" evidence="5">
    <location>
        <begin position="486"/>
        <end position="538"/>
    </location>
</feature>
<dbReference type="InterPro" id="IPR013655">
    <property type="entry name" value="PAS_fold_3"/>
</dbReference>
<evidence type="ECO:0000256" key="3">
    <source>
        <dbReference type="SAM" id="Phobius"/>
    </source>
</evidence>
<dbReference type="InterPro" id="IPR029787">
    <property type="entry name" value="Nucleotide_cyclase"/>
</dbReference>
<feature type="domain" description="PAS" evidence="4">
    <location>
        <begin position="413"/>
        <end position="484"/>
    </location>
</feature>
<dbReference type="CDD" id="cd01948">
    <property type="entry name" value="EAL"/>
    <property type="match status" value="1"/>
</dbReference>
<dbReference type="InterPro" id="IPR001633">
    <property type="entry name" value="EAL_dom"/>
</dbReference>
<protein>
    <recommendedName>
        <fullName evidence="1">cyclic-guanylate-specific phosphodiesterase</fullName>
        <ecNumber evidence="1">3.1.4.52</ecNumber>
    </recommendedName>
</protein>
<dbReference type="GO" id="GO:0071111">
    <property type="term" value="F:cyclic-guanylate-specific phosphodiesterase activity"/>
    <property type="evidence" value="ECO:0007669"/>
    <property type="project" value="UniProtKB-EC"/>
</dbReference>
<name>A0A1H9SK22_9GAMM</name>
<keyword evidence="10" id="KW-1185">Reference proteome</keyword>
<evidence type="ECO:0000313" key="10">
    <source>
        <dbReference type="Proteomes" id="UP000186599"/>
    </source>
</evidence>
<keyword evidence="3" id="KW-1133">Transmembrane helix</keyword>
<proteinExistence type="predicted"/>
<dbReference type="Proteomes" id="UP000186904">
    <property type="component" value="Unassembled WGS sequence"/>
</dbReference>
<dbReference type="Pfam" id="PF00563">
    <property type="entry name" value="EAL"/>
    <property type="match status" value="1"/>
</dbReference>
<dbReference type="Pfam" id="PF00989">
    <property type="entry name" value="PAS"/>
    <property type="match status" value="1"/>
</dbReference>
<dbReference type="Pfam" id="PF08447">
    <property type="entry name" value="PAS_3"/>
    <property type="match status" value="1"/>
</dbReference>
<dbReference type="NCBIfam" id="TIGR00229">
    <property type="entry name" value="sensory_box"/>
    <property type="match status" value="2"/>
</dbReference>
<dbReference type="Pfam" id="PF00990">
    <property type="entry name" value="GGDEF"/>
    <property type="match status" value="1"/>
</dbReference>
<feature type="domain" description="EAL" evidence="6">
    <location>
        <begin position="711"/>
        <end position="965"/>
    </location>
</feature>
<dbReference type="SUPFAM" id="SSF55785">
    <property type="entry name" value="PYP-like sensor domain (PAS domain)"/>
    <property type="match status" value="2"/>
</dbReference>
<dbReference type="SMART" id="SM00052">
    <property type="entry name" value="EAL"/>
    <property type="match status" value="1"/>
</dbReference>
<dbReference type="EMBL" id="FOUA01000002">
    <property type="protein sequence ID" value="SFL94962.1"/>
    <property type="molecule type" value="Genomic_DNA"/>
</dbReference>
<dbReference type="SUPFAM" id="SSF141868">
    <property type="entry name" value="EAL domain-like"/>
    <property type="match status" value="1"/>
</dbReference>
<dbReference type="InterPro" id="IPR035965">
    <property type="entry name" value="PAS-like_dom_sf"/>
</dbReference>
<feature type="transmembrane region" description="Helical" evidence="3">
    <location>
        <begin position="176"/>
        <end position="194"/>
    </location>
</feature>
<dbReference type="SMART" id="SM00267">
    <property type="entry name" value="GGDEF"/>
    <property type="match status" value="1"/>
</dbReference>
<dbReference type="InterPro" id="IPR035919">
    <property type="entry name" value="EAL_sf"/>
</dbReference>
<evidence type="ECO:0000259" key="7">
    <source>
        <dbReference type="PROSITE" id="PS50887"/>
    </source>
</evidence>
<dbReference type="STRING" id="653930.SAMN05216589_1574"/>
<evidence type="ECO:0000313" key="9">
    <source>
        <dbReference type="EMBL" id="SFL94962.1"/>
    </source>
</evidence>
<evidence type="ECO:0000256" key="1">
    <source>
        <dbReference type="ARBA" id="ARBA00012282"/>
    </source>
</evidence>
<dbReference type="FunFam" id="3.20.20.450:FF:000001">
    <property type="entry name" value="Cyclic di-GMP phosphodiesterase yahA"/>
    <property type="match status" value="1"/>
</dbReference>
<dbReference type="PROSITE" id="PS50113">
    <property type="entry name" value="PAC"/>
    <property type="match status" value="2"/>
</dbReference>
<dbReference type="Gene3D" id="3.30.450.20">
    <property type="entry name" value="PAS domain"/>
    <property type="match status" value="2"/>
</dbReference>
<organism evidence="8 11">
    <name type="scientific">Halopseudomonas bauzanensis</name>
    <dbReference type="NCBI Taxonomy" id="653930"/>
    <lineage>
        <taxon>Bacteria</taxon>
        <taxon>Pseudomonadati</taxon>
        <taxon>Pseudomonadota</taxon>
        <taxon>Gammaproteobacteria</taxon>
        <taxon>Pseudomonadales</taxon>
        <taxon>Pseudomonadaceae</taxon>
        <taxon>Halopseudomonas</taxon>
    </lineage>
</organism>
<dbReference type="EMBL" id="FOGN01000002">
    <property type="protein sequence ID" value="SER85380.1"/>
    <property type="molecule type" value="Genomic_DNA"/>
</dbReference>